<organism evidence="1">
    <name type="scientific">Siphoviridae sp. ctPyh10</name>
    <dbReference type="NCBI Taxonomy" id="2827865"/>
    <lineage>
        <taxon>Viruses</taxon>
        <taxon>Duplodnaviria</taxon>
        <taxon>Heunggongvirae</taxon>
        <taxon>Uroviricota</taxon>
        <taxon>Caudoviricetes</taxon>
    </lineage>
</organism>
<protein>
    <submittedName>
        <fullName evidence="1">Uncharacterized protein</fullName>
    </submittedName>
</protein>
<accession>A0A8S5SZ73</accession>
<dbReference type="EMBL" id="BK032711">
    <property type="protein sequence ID" value="DAF56313.1"/>
    <property type="molecule type" value="Genomic_DNA"/>
</dbReference>
<proteinExistence type="predicted"/>
<evidence type="ECO:0000313" key="1">
    <source>
        <dbReference type="EMBL" id="DAF56313.1"/>
    </source>
</evidence>
<reference evidence="1" key="1">
    <citation type="journal article" date="2021" name="Proc. Natl. Acad. Sci. U.S.A.">
        <title>A Catalog of Tens of Thousands of Viruses from Human Metagenomes Reveals Hidden Associations with Chronic Diseases.</title>
        <authorList>
            <person name="Tisza M.J."/>
            <person name="Buck C.B."/>
        </authorList>
    </citation>
    <scope>NUCLEOTIDE SEQUENCE</scope>
    <source>
        <strain evidence="1">CtPyh10</strain>
    </source>
</reference>
<name>A0A8S5SZ73_9CAUD</name>
<sequence>MENEALTMRRLCADDLFTMMRILSKIGVNDLRSAMPTKTAVQRVREGSESAESLGVTVALMLADKLLARLPDCKAEIYTLLADLSGKTPAEIAALDMGVFAEAVFTLMVSEDFRDFFTRLMKRLGQTK</sequence>